<evidence type="ECO:0000313" key="1">
    <source>
        <dbReference type="EMBL" id="EGZ50933.1"/>
    </source>
</evidence>
<keyword evidence="2" id="KW-1185">Reference proteome</keyword>
<dbReference type="EMBL" id="AGAZ01000017">
    <property type="protein sequence ID" value="EGZ50933.1"/>
    <property type="molecule type" value="Genomic_DNA"/>
</dbReference>
<dbReference type="AlphaFoldDB" id="G4CMX9"/>
<evidence type="ECO:0000313" key="2">
    <source>
        <dbReference type="Proteomes" id="UP000005336"/>
    </source>
</evidence>
<name>G4CMX9_9NEIS</name>
<proteinExistence type="predicted"/>
<reference evidence="1 2" key="1">
    <citation type="submission" date="2011-06" db="EMBL/GenBank/DDBJ databases">
        <authorList>
            <person name="Muzny D."/>
            <person name="Qin X."/>
            <person name="Deng J."/>
            <person name="Jiang H."/>
            <person name="Liu Y."/>
            <person name="Qu J."/>
            <person name="Song X.-Z."/>
            <person name="Zhang L."/>
            <person name="Thornton R."/>
            <person name="Coyle M."/>
            <person name="Francisco L."/>
            <person name="Jackson L."/>
            <person name="Javaid M."/>
            <person name="Korchina V."/>
            <person name="Kovar C."/>
            <person name="Mata R."/>
            <person name="Mathew T."/>
            <person name="Ngo R."/>
            <person name="Nguyen L."/>
            <person name="Nguyen N."/>
            <person name="Okwuonu G."/>
            <person name="Ongeri F."/>
            <person name="Pham C."/>
            <person name="Simmons D."/>
            <person name="Wilczek-Boney K."/>
            <person name="Hale W."/>
            <person name="Jakkamsetti A."/>
            <person name="Pham P."/>
            <person name="Ruth R."/>
            <person name="San Lucas F."/>
            <person name="Warren J."/>
            <person name="Zhang J."/>
            <person name="Zhao Z."/>
            <person name="Zhou C."/>
            <person name="Zhu D."/>
            <person name="Lee S."/>
            <person name="Bess C."/>
            <person name="Blankenburg K."/>
            <person name="Forbes L."/>
            <person name="Fu Q."/>
            <person name="Gubbala S."/>
            <person name="Hirani K."/>
            <person name="Jayaseelan J.C."/>
            <person name="Lara F."/>
            <person name="Munidasa M."/>
            <person name="Palculict T."/>
            <person name="Patil S."/>
            <person name="Pu L.-L."/>
            <person name="Saada N."/>
            <person name="Tang L."/>
            <person name="Weissenberger G."/>
            <person name="Zhu Y."/>
            <person name="Hemphill L."/>
            <person name="Shang Y."/>
            <person name="Youmans B."/>
            <person name="Ayvaz T."/>
            <person name="Ross M."/>
            <person name="Santibanez J."/>
            <person name="Aqrawi P."/>
            <person name="Gross S."/>
            <person name="Joshi V."/>
            <person name="Fowler G."/>
            <person name="Nazareth L."/>
            <person name="Reid J."/>
            <person name="Worley K."/>
            <person name="Petrosino J."/>
            <person name="Highlander S."/>
            <person name="Gibbs R."/>
        </authorList>
    </citation>
    <scope>NUCLEOTIDE SEQUENCE [LARGE SCALE GENOMIC DNA]</scope>
    <source>
        <strain evidence="1 2">9715</strain>
    </source>
</reference>
<protein>
    <submittedName>
        <fullName evidence="1">Uncharacterized protein</fullName>
    </submittedName>
</protein>
<dbReference type="Proteomes" id="UP000005336">
    <property type="component" value="Unassembled WGS sequence"/>
</dbReference>
<organism evidence="1 2">
    <name type="scientific">Neisseria wadsworthii 9715</name>
    <dbReference type="NCBI Taxonomy" id="1030841"/>
    <lineage>
        <taxon>Bacteria</taxon>
        <taxon>Pseudomonadati</taxon>
        <taxon>Pseudomonadota</taxon>
        <taxon>Betaproteobacteria</taxon>
        <taxon>Neisseriales</taxon>
        <taxon>Neisseriaceae</taxon>
        <taxon>Neisseria</taxon>
    </lineage>
</organism>
<gene>
    <name evidence="1" type="ORF">HMPREF9370_0438</name>
</gene>
<sequence length="47" mass="5382">MAEKRPFERVYVSEGLMIDVRFQAGFVIVIMSNNLNKICAQSTPIHQ</sequence>
<accession>G4CMX9</accession>
<dbReference type="HOGENOM" id="CLU_3170709_0_0_4"/>
<comment type="caution">
    <text evidence="1">The sequence shown here is derived from an EMBL/GenBank/DDBJ whole genome shotgun (WGS) entry which is preliminary data.</text>
</comment>